<dbReference type="KEGG" id="samy:DB32_002127"/>
<dbReference type="InterPro" id="IPR011990">
    <property type="entry name" value="TPR-like_helical_dom_sf"/>
</dbReference>
<evidence type="ECO:0000313" key="3">
    <source>
        <dbReference type="EMBL" id="AKF04978.1"/>
    </source>
</evidence>
<dbReference type="Proteomes" id="UP000034883">
    <property type="component" value="Chromosome"/>
</dbReference>
<accession>A0A0F6YHQ7</accession>
<keyword evidence="4" id="KW-1185">Reference proteome</keyword>
<organism evidence="3 4">
    <name type="scientific">Sandaracinus amylolyticus</name>
    <dbReference type="NCBI Taxonomy" id="927083"/>
    <lineage>
        <taxon>Bacteria</taxon>
        <taxon>Pseudomonadati</taxon>
        <taxon>Myxococcota</taxon>
        <taxon>Polyangia</taxon>
        <taxon>Polyangiales</taxon>
        <taxon>Sandaracinaceae</taxon>
        <taxon>Sandaracinus</taxon>
    </lineage>
</organism>
<sequence>MALAFASTGVVPRAVAQEVAPTPTREEVERASVLFERSALAYSEGRFDAAAALLGEAYALSHEPILLYNLGRAHEGARAPERALDAYRLYLEQAPDAENASLVRERVEVIERELSDAEAERVRVRREQEDAAREREAAAERARIAAEQEQALRRAAEQERRRREAEPSPWPWVVGGVGVAGLGAALAVGIVAMERHADAAAAETQVEAVGIFDEAQSLAIGANVGLVVGGVLLGVGVAWGVVDLTGATRHDDEREPQGNVEVTVGPGALGVRGTF</sequence>
<name>A0A0F6YHQ7_9BACT</name>
<proteinExistence type="predicted"/>
<feature type="transmembrane region" description="Helical" evidence="2">
    <location>
        <begin position="170"/>
        <end position="192"/>
    </location>
</feature>
<evidence type="ECO:0000313" key="4">
    <source>
        <dbReference type="Proteomes" id="UP000034883"/>
    </source>
</evidence>
<evidence type="ECO:0000256" key="1">
    <source>
        <dbReference type="SAM" id="Coils"/>
    </source>
</evidence>
<dbReference type="SUPFAM" id="SSF48452">
    <property type="entry name" value="TPR-like"/>
    <property type="match status" value="1"/>
</dbReference>
<keyword evidence="1" id="KW-0175">Coiled coil</keyword>
<evidence type="ECO:0000256" key="2">
    <source>
        <dbReference type="SAM" id="Phobius"/>
    </source>
</evidence>
<dbReference type="Gene3D" id="1.25.40.10">
    <property type="entry name" value="Tetratricopeptide repeat domain"/>
    <property type="match status" value="1"/>
</dbReference>
<evidence type="ECO:0008006" key="5">
    <source>
        <dbReference type="Google" id="ProtNLM"/>
    </source>
</evidence>
<keyword evidence="2" id="KW-0472">Membrane</keyword>
<keyword evidence="2" id="KW-1133">Transmembrane helix</keyword>
<reference evidence="3 4" key="1">
    <citation type="submission" date="2015-03" db="EMBL/GenBank/DDBJ databases">
        <title>Genome assembly of Sandaracinus amylolyticus DSM 53668.</title>
        <authorList>
            <person name="Sharma G."/>
            <person name="Subramanian S."/>
        </authorList>
    </citation>
    <scope>NUCLEOTIDE SEQUENCE [LARGE SCALE GENOMIC DNA]</scope>
    <source>
        <strain evidence="3 4">DSM 53668</strain>
    </source>
</reference>
<feature type="coiled-coil region" evidence="1">
    <location>
        <begin position="100"/>
        <end position="166"/>
    </location>
</feature>
<keyword evidence="2" id="KW-0812">Transmembrane</keyword>
<dbReference type="EMBL" id="CP011125">
    <property type="protein sequence ID" value="AKF04978.1"/>
    <property type="molecule type" value="Genomic_DNA"/>
</dbReference>
<dbReference type="AlphaFoldDB" id="A0A0F6YHQ7"/>
<gene>
    <name evidence="3" type="ORF">DB32_002127</name>
</gene>
<protein>
    <recommendedName>
        <fullName evidence="5">Tetratricopeptide repeat protein</fullName>
    </recommendedName>
</protein>